<gene>
    <name evidence="8 11" type="primary">glgA</name>
    <name evidence="11" type="ORF">AFERRI_30264</name>
    <name evidence="12" type="ORF">AFERRI_50339</name>
</gene>
<dbReference type="EC" id="2.4.1.21" evidence="8"/>
<dbReference type="HAMAP" id="MF_00484">
    <property type="entry name" value="Glycogen_synth"/>
    <property type="match status" value="1"/>
</dbReference>
<dbReference type="GO" id="GO:0005978">
    <property type="term" value="P:glycogen biosynthetic process"/>
    <property type="evidence" value="ECO:0007669"/>
    <property type="project" value="UniProtKB-UniRule"/>
</dbReference>
<dbReference type="AlphaFoldDB" id="A0A060US59"/>
<dbReference type="EMBL" id="LT841305">
    <property type="protein sequence ID" value="SMH67138.1"/>
    <property type="molecule type" value="Genomic_DNA"/>
</dbReference>
<dbReference type="Pfam" id="PF00534">
    <property type="entry name" value="Glycos_transf_1"/>
    <property type="match status" value="1"/>
</dbReference>
<comment type="catalytic activity">
    <reaction evidence="1 8">
        <text>[(1-&gt;4)-alpha-D-glucosyl](n) + ADP-alpha-D-glucose = [(1-&gt;4)-alpha-D-glucosyl](n+1) + ADP + H(+)</text>
        <dbReference type="Rhea" id="RHEA:18189"/>
        <dbReference type="Rhea" id="RHEA-COMP:9584"/>
        <dbReference type="Rhea" id="RHEA-COMP:9587"/>
        <dbReference type="ChEBI" id="CHEBI:15378"/>
        <dbReference type="ChEBI" id="CHEBI:15444"/>
        <dbReference type="ChEBI" id="CHEBI:57498"/>
        <dbReference type="ChEBI" id="CHEBI:456216"/>
        <dbReference type="EC" id="2.4.1.21"/>
    </reaction>
</comment>
<comment type="pathway">
    <text evidence="3 8">Glycan biosynthesis; glycogen biosynthesis.</text>
</comment>
<proteinExistence type="inferred from homology"/>
<reference evidence="11" key="2">
    <citation type="submission" date="2014-07" db="EMBL/GenBank/DDBJ databases">
        <title>Initial genome analysis of the psychrotolerant acidophile Acidithiobacillus ferrivorans CF27: insights into iron and sulfur oxidation pathways and into biofilm formation.</title>
        <authorList>
            <person name="Talla E."/>
            <person name="Hedrich S."/>
            <person name="Mangenot S."/>
            <person name="Ji B."/>
            <person name="Johnson D.B."/>
            <person name="Barbe V."/>
            <person name="Bonnefoy V."/>
        </authorList>
    </citation>
    <scope>NUCLEOTIDE SEQUENCE [LARGE SCALE GENOMIC DNA]</scope>
    <source>
        <strain evidence="11">CF27</strain>
    </source>
</reference>
<dbReference type="SUPFAM" id="SSF53756">
    <property type="entry name" value="UDP-Glycosyltransferase/glycogen phosphorylase"/>
    <property type="match status" value="1"/>
</dbReference>
<reference evidence="12 13" key="3">
    <citation type="submission" date="2017-03" db="EMBL/GenBank/DDBJ databases">
        <authorList>
            <person name="Regsiter A."/>
            <person name="William W."/>
        </authorList>
    </citation>
    <scope>NUCLEOTIDE SEQUENCE [LARGE SCALE GENOMIC DNA]</scope>
    <source>
        <strain evidence="12">PRJEB5721</strain>
    </source>
</reference>
<evidence type="ECO:0000256" key="8">
    <source>
        <dbReference type="HAMAP-Rule" id="MF_00484"/>
    </source>
</evidence>
<feature type="domain" description="Starch synthase catalytic" evidence="10">
    <location>
        <begin position="44"/>
        <end position="278"/>
    </location>
</feature>
<evidence type="ECO:0000313" key="12">
    <source>
        <dbReference type="EMBL" id="SMH67138.1"/>
    </source>
</evidence>
<dbReference type="CDD" id="cd03791">
    <property type="entry name" value="GT5_Glycogen_synthase_DULL1-like"/>
    <property type="match status" value="1"/>
</dbReference>
<name>A0A060US59_9PROT</name>
<dbReference type="InterPro" id="IPR011835">
    <property type="entry name" value="GS/SS"/>
</dbReference>
<dbReference type="GO" id="GO:0004373">
    <property type="term" value="F:alpha-1,4-glucan glucosyltransferase (UDP-glucose donor) activity"/>
    <property type="evidence" value="ECO:0007669"/>
    <property type="project" value="InterPro"/>
</dbReference>
<evidence type="ECO:0000313" key="11">
    <source>
        <dbReference type="EMBL" id="CDQ09618.1"/>
    </source>
</evidence>
<reference evidence="11" key="1">
    <citation type="submission" date="2014-03" db="EMBL/GenBank/DDBJ databases">
        <authorList>
            <person name="Genoscope - CEA"/>
        </authorList>
    </citation>
    <scope>NUCLEOTIDE SEQUENCE [LARGE SCALE GENOMIC DNA]</scope>
    <source>
        <strain evidence="11">CF27</strain>
    </source>
</reference>
<feature type="binding site" evidence="8">
    <location>
        <position position="55"/>
    </location>
    <ligand>
        <name>ADP-alpha-D-glucose</name>
        <dbReference type="ChEBI" id="CHEBI:57498"/>
    </ligand>
</feature>
<keyword evidence="7 8" id="KW-0320">Glycogen biosynthesis</keyword>
<dbReference type="InterPro" id="IPR013534">
    <property type="entry name" value="Starch_synth_cat_dom"/>
</dbReference>
<evidence type="ECO:0000259" key="10">
    <source>
        <dbReference type="Pfam" id="PF08323"/>
    </source>
</evidence>
<evidence type="ECO:0000256" key="2">
    <source>
        <dbReference type="ARBA" id="ARBA00002764"/>
    </source>
</evidence>
<evidence type="ECO:0000259" key="9">
    <source>
        <dbReference type="Pfam" id="PF00534"/>
    </source>
</evidence>
<evidence type="ECO:0000256" key="5">
    <source>
        <dbReference type="ARBA" id="ARBA00022676"/>
    </source>
</evidence>
<dbReference type="EMBL" id="CCCS020000023">
    <property type="protein sequence ID" value="CDQ09618.1"/>
    <property type="molecule type" value="Genomic_DNA"/>
</dbReference>
<evidence type="ECO:0000313" key="13">
    <source>
        <dbReference type="Proteomes" id="UP000193925"/>
    </source>
</evidence>
<dbReference type="GO" id="GO:0009011">
    <property type="term" value="F:alpha-1,4-glucan glucosyltransferase (ADP-glucose donor) activity"/>
    <property type="evidence" value="ECO:0007669"/>
    <property type="project" value="UniProtKB-UniRule"/>
</dbReference>
<sequence length="526" mass="58238">MIGDTGVSFKICSAQALVKHAPLLCYINNNTQTKKNTRPMLRTLFVFSEMVPYSKTGGLADVGGALPLALRQLGVDVRVLVPYYGCPAMSDMRWCCAVNVPYTGETAELWSLAERPQVLFLRYPAYYERDGGPYQDTQGEDWPDNDRRFALLNRVAVEIAQGRVAGLHWCPDIVHANDWQTGLIPYLLDLEARIGAARPAVLFTIHNLAYQGCFAPAAMAPLHLPAADFHWLGTELYGAFSFMKAGLAYSDQLTTVSPTYAEEIQTSTFGMGLDGLLQTRSGHLSGILNGIDAIHWNPGADPYLPAHYSLQDRLGKTQCKAQLQSSLGLRPDPHVFLLGMISRLVEQKGTDMVLDILPDLLRHGMQVVVLGSGDKSFERQLLEMAAAHPTQMAARIAFDEGLSHRIEAGADAFLMPSRFEPCGLNQMYSLRYGTLPIVHRTGGLADTVTDADDFRHPLQRNGFVFDRPHSDALHETVLRAEALFRQPALWSHLQDQAMAGDYSWQQSARAYLQLYHAVLARRAGGH</sequence>
<comment type="function">
    <text evidence="2 8">Synthesizes alpha-1,4-glucan chains using ADP-glucose.</text>
</comment>
<feature type="domain" description="Glycosyl transferase family 1" evidence="9">
    <location>
        <begin position="337"/>
        <end position="480"/>
    </location>
</feature>
<evidence type="ECO:0000256" key="1">
    <source>
        <dbReference type="ARBA" id="ARBA00001478"/>
    </source>
</evidence>
<protein>
    <recommendedName>
        <fullName evidence="8">Glycogen synthase</fullName>
        <ecNumber evidence="8">2.4.1.21</ecNumber>
    </recommendedName>
    <alternativeName>
        <fullName evidence="8">Starch [bacterial glycogen] synthase</fullName>
    </alternativeName>
</protein>
<dbReference type="NCBIfam" id="TIGR02095">
    <property type="entry name" value="glgA"/>
    <property type="match status" value="1"/>
</dbReference>
<dbReference type="PANTHER" id="PTHR45825">
    <property type="entry name" value="GRANULE-BOUND STARCH SYNTHASE 1, CHLOROPLASTIC/AMYLOPLASTIC"/>
    <property type="match status" value="1"/>
</dbReference>
<evidence type="ECO:0000256" key="6">
    <source>
        <dbReference type="ARBA" id="ARBA00022679"/>
    </source>
</evidence>
<comment type="similarity">
    <text evidence="4 8">Belongs to the glycosyltransferase 1 family. Bacterial/plant glycogen synthase subfamily.</text>
</comment>
<evidence type="ECO:0000256" key="4">
    <source>
        <dbReference type="ARBA" id="ARBA00010281"/>
    </source>
</evidence>
<dbReference type="NCBIfam" id="NF001899">
    <property type="entry name" value="PRK00654.1-2"/>
    <property type="match status" value="1"/>
</dbReference>
<dbReference type="InterPro" id="IPR001296">
    <property type="entry name" value="Glyco_trans_1"/>
</dbReference>
<dbReference type="Gene3D" id="3.40.50.2000">
    <property type="entry name" value="Glycogen Phosphorylase B"/>
    <property type="match status" value="2"/>
</dbReference>
<organism evidence="11">
    <name type="scientific">Acidithiobacillus ferrivorans</name>
    <dbReference type="NCBI Taxonomy" id="160808"/>
    <lineage>
        <taxon>Bacteria</taxon>
        <taxon>Pseudomonadati</taxon>
        <taxon>Pseudomonadota</taxon>
        <taxon>Acidithiobacillia</taxon>
        <taxon>Acidithiobacillales</taxon>
        <taxon>Acidithiobacillaceae</taxon>
        <taxon>Acidithiobacillus</taxon>
    </lineage>
</organism>
<evidence type="ECO:0000256" key="7">
    <source>
        <dbReference type="ARBA" id="ARBA00023056"/>
    </source>
</evidence>
<keyword evidence="13" id="KW-1185">Reference proteome</keyword>
<dbReference type="PANTHER" id="PTHR45825:SF11">
    <property type="entry name" value="ALPHA AMYLASE DOMAIN-CONTAINING PROTEIN"/>
    <property type="match status" value="1"/>
</dbReference>
<dbReference type="UniPathway" id="UPA00164"/>
<dbReference type="Pfam" id="PF08323">
    <property type="entry name" value="Glyco_transf_5"/>
    <property type="match status" value="1"/>
</dbReference>
<keyword evidence="6 8" id="KW-0808">Transferase</keyword>
<keyword evidence="5 8" id="KW-0328">Glycosyltransferase</keyword>
<evidence type="ECO:0000256" key="3">
    <source>
        <dbReference type="ARBA" id="ARBA00004964"/>
    </source>
</evidence>
<accession>A0A060US59</accession>
<dbReference type="Proteomes" id="UP000193925">
    <property type="component" value="Chromosome AFERRI"/>
</dbReference>